<name>A0A645BXN2_9ZZZZ</name>
<gene>
    <name evidence="1" type="ORF">SDC9_114798</name>
</gene>
<comment type="caution">
    <text evidence="1">The sequence shown here is derived from an EMBL/GenBank/DDBJ whole genome shotgun (WGS) entry which is preliminary data.</text>
</comment>
<protein>
    <submittedName>
        <fullName evidence="1">Uncharacterized protein</fullName>
    </submittedName>
</protein>
<sequence length="116" mass="13097">MVAQHRLALVGAAVEQVRERNLLGARAMQQHMAHALGQFLERRFHIKAVVLAQALQHRKVITVASIPALDGAAGQTQRRKRHHARRVEHFLLADAVARRAGAGRRVEREQSRLQLR</sequence>
<dbReference type="EMBL" id="VSSQ01021938">
    <property type="protein sequence ID" value="MPM67873.1"/>
    <property type="molecule type" value="Genomic_DNA"/>
</dbReference>
<proteinExistence type="predicted"/>
<reference evidence="1" key="1">
    <citation type="submission" date="2019-08" db="EMBL/GenBank/DDBJ databases">
        <authorList>
            <person name="Kucharzyk K."/>
            <person name="Murdoch R.W."/>
            <person name="Higgins S."/>
            <person name="Loffler F."/>
        </authorList>
    </citation>
    <scope>NUCLEOTIDE SEQUENCE</scope>
</reference>
<accession>A0A645BXN2</accession>
<organism evidence="1">
    <name type="scientific">bioreactor metagenome</name>
    <dbReference type="NCBI Taxonomy" id="1076179"/>
    <lineage>
        <taxon>unclassified sequences</taxon>
        <taxon>metagenomes</taxon>
        <taxon>ecological metagenomes</taxon>
    </lineage>
</organism>
<dbReference type="AlphaFoldDB" id="A0A645BXN2"/>
<evidence type="ECO:0000313" key="1">
    <source>
        <dbReference type="EMBL" id="MPM67873.1"/>
    </source>
</evidence>